<evidence type="ECO:0000256" key="1">
    <source>
        <dbReference type="ARBA" id="ARBA00023125"/>
    </source>
</evidence>
<dbReference type="PROSITE" id="PS50043">
    <property type="entry name" value="HTH_LUXR_2"/>
    <property type="match status" value="1"/>
</dbReference>
<dbReference type="CDD" id="cd06170">
    <property type="entry name" value="LuxR_C_like"/>
    <property type="match status" value="1"/>
</dbReference>
<organism evidence="3 4">
    <name type="scientific">Serratia oryzae</name>
    <dbReference type="NCBI Taxonomy" id="2034155"/>
    <lineage>
        <taxon>Bacteria</taxon>
        <taxon>Pseudomonadati</taxon>
        <taxon>Pseudomonadota</taxon>
        <taxon>Gammaproteobacteria</taxon>
        <taxon>Enterobacterales</taxon>
        <taxon>Yersiniaceae</taxon>
        <taxon>Serratia</taxon>
    </lineage>
</organism>
<dbReference type="OrthoDB" id="6623348at2"/>
<dbReference type="InterPro" id="IPR016032">
    <property type="entry name" value="Sig_transdc_resp-reg_C-effctor"/>
</dbReference>
<dbReference type="PRINTS" id="PR00038">
    <property type="entry name" value="HTHLUXR"/>
</dbReference>
<gene>
    <name evidence="3" type="ORF">BMI79_13190</name>
</gene>
<dbReference type="SMART" id="SM00421">
    <property type="entry name" value="HTH_LUXR"/>
    <property type="match status" value="1"/>
</dbReference>
<dbReference type="Pfam" id="PF00196">
    <property type="entry name" value="GerE"/>
    <property type="match status" value="1"/>
</dbReference>
<dbReference type="GO" id="GO:0003677">
    <property type="term" value="F:DNA binding"/>
    <property type="evidence" value="ECO:0007669"/>
    <property type="project" value="UniProtKB-KW"/>
</dbReference>
<name>A0A1S8CKY7_9GAMM</name>
<evidence type="ECO:0000313" key="3">
    <source>
        <dbReference type="EMBL" id="OMQ22456.1"/>
    </source>
</evidence>
<accession>A0A1S8CKY7</accession>
<dbReference type="InterPro" id="IPR000792">
    <property type="entry name" value="Tscrpt_reg_LuxR_C"/>
</dbReference>
<evidence type="ECO:0000259" key="2">
    <source>
        <dbReference type="PROSITE" id="PS50043"/>
    </source>
</evidence>
<protein>
    <recommendedName>
        <fullName evidence="2">HTH luxR-type domain-containing protein</fullName>
    </recommendedName>
</protein>
<keyword evidence="1" id="KW-0238">DNA-binding</keyword>
<dbReference type="GO" id="GO:0006355">
    <property type="term" value="P:regulation of DNA-templated transcription"/>
    <property type="evidence" value="ECO:0007669"/>
    <property type="project" value="InterPro"/>
</dbReference>
<dbReference type="RefSeq" id="WP_076942662.1">
    <property type="nucleotide sequence ID" value="NZ_MOXD01000006.1"/>
</dbReference>
<proteinExistence type="predicted"/>
<reference evidence="3 4" key="1">
    <citation type="submission" date="2016-11" db="EMBL/GenBank/DDBJ databases">
        <title>Rahnella oryzae sp. nov., isolated from rice root.</title>
        <authorList>
            <person name="Zhang X.-X."/>
            <person name="Zhang J."/>
        </authorList>
    </citation>
    <scope>NUCLEOTIDE SEQUENCE [LARGE SCALE GENOMIC DNA]</scope>
    <source>
        <strain evidence="3 4">J11-6</strain>
    </source>
</reference>
<feature type="domain" description="HTH luxR-type" evidence="2">
    <location>
        <begin position="141"/>
        <end position="204"/>
    </location>
</feature>
<dbReference type="SUPFAM" id="SSF46894">
    <property type="entry name" value="C-terminal effector domain of the bipartite response regulators"/>
    <property type="match status" value="1"/>
</dbReference>
<dbReference type="Proteomes" id="UP000216021">
    <property type="component" value="Unassembled WGS sequence"/>
</dbReference>
<dbReference type="AlphaFoldDB" id="A0A1S8CKY7"/>
<sequence length="253" mass="28733">MYQKKIVLQCACHFTYLGLRALINNTFSFHNVNVIGSSNSPAKFASDVSEFISGDIAIIALGYSDYNPASLINLVYGRLAKVPLSSRILLIGDPSYLPRLQYYLGSLKNTWAFIDISMPTRQLQQQLHHAASMHTDMYQRSKPAGKTLTQRELSMLFRLLNGQSVMQIAEELSISEKTVSCHKRSALVKLKMRSMHPLLVDNNGKETLLHKLSPLMPDSPLRKRRFTVPILLEGIDQKTSRLSKRRRLVREFV</sequence>
<dbReference type="STRING" id="2034155.BMI79_13190"/>
<dbReference type="InterPro" id="IPR036388">
    <property type="entry name" value="WH-like_DNA-bd_sf"/>
</dbReference>
<dbReference type="EMBL" id="MOXD01000006">
    <property type="protein sequence ID" value="OMQ22456.1"/>
    <property type="molecule type" value="Genomic_DNA"/>
</dbReference>
<dbReference type="Gene3D" id="1.10.10.10">
    <property type="entry name" value="Winged helix-like DNA-binding domain superfamily/Winged helix DNA-binding domain"/>
    <property type="match status" value="1"/>
</dbReference>
<dbReference type="PROSITE" id="PS00622">
    <property type="entry name" value="HTH_LUXR_1"/>
    <property type="match status" value="1"/>
</dbReference>
<evidence type="ECO:0000313" key="4">
    <source>
        <dbReference type="Proteomes" id="UP000216021"/>
    </source>
</evidence>
<keyword evidence="4" id="KW-1185">Reference proteome</keyword>
<comment type="caution">
    <text evidence="3">The sequence shown here is derived from an EMBL/GenBank/DDBJ whole genome shotgun (WGS) entry which is preliminary data.</text>
</comment>